<evidence type="ECO:0000313" key="10">
    <source>
        <dbReference type="Proteomes" id="UP000192578"/>
    </source>
</evidence>
<dbReference type="InterPro" id="IPR036396">
    <property type="entry name" value="Cyt_P450_sf"/>
</dbReference>
<dbReference type="GO" id="GO:0006082">
    <property type="term" value="P:organic acid metabolic process"/>
    <property type="evidence" value="ECO:0007669"/>
    <property type="project" value="TreeGrafter"/>
</dbReference>
<dbReference type="InterPro" id="IPR002401">
    <property type="entry name" value="Cyt_P450_E_grp-I"/>
</dbReference>
<organism evidence="9 10">
    <name type="scientific">Hypsibius exemplaris</name>
    <name type="common">Freshwater tardigrade</name>
    <dbReference type="NCBI Taxonomy" id="2072580"/>
    <lineage>
        <taxon>Eukaryota</taxon>
        <taxon>Metazoa</taxon>
        <taxon>Ecdysozoa</taxon>
        <taxon>Tardigrada</taxon>
        <taxon>Eutardigrada</taxon>
        <taxon>Parachela</taxon>
        <taxon>Hypsibioidea</taxon>
        <taxon>Hypsibiidae</taxon>
        <taxon>Hypsibius</taxon>
    </lineage>
</organism>
<comment type="cofactor">
    <cofactor evidence="1 7">
        <name>heme</name>
        <dbReference type="ChEBI" id="CHEBI:30413"/>
    </cofactor>
</comment>
<reference evidence="10" key="1">
    <citation type="submission" date="2017-01" db="EMBL/GenBank/DDBJ databases">
        <title>Comparative genomics of anhydrobiosis in the tardigrade Hypsibius dujardini.</title>
        <authorList>
            <person name="Yoshida Y."/>
            <person name="Koutsovoulos G."/>
            <person name="Laetsch D."/>
            <person name="Stevens L."/>
            <person name="Kumar S."/>
            <person name="Horikawa D."/>
            <person name="Ishino K."/>
            <person name="Komine S."/>
            <person name="Tomita M."/>
            <person name="Blaxter M."/>
            <person name="Arakawa K."/>
        </authorList>
    </citation>
    <scope>NUCLEOTIDE SEQUENCE [LARGE SCALE GENOMIC DNA]</scope>
    <source>
        <strain evidence="10">Z151</strain>
    </source>
</reference>
<dbReference type="PRINTS" id="PR00463">
    <property type="entry name" value="EP450I"/>
</dbReference>
<keyword evidence="10" id="KW-1185">Reference proteome</keyword>
<keyword evidence="5 7" id="KW-0408">Iron</keyword>
<dbReference type="GO" id="GO:0016712">
    <property type="term" value="F:oxidoreductase activity, acting on paired donors, with incorporation or reduction of molecular oxygen, reduced flavin or flavoprotein as one donor, and incorporation of one atom of oxygen"/>
    <property type="evidence" value="ECO:0007669"/>
    <property type="project" value="TreeGrafter"/>
</dbReference>
<dbReference type="InterPro" id="IPR017972">
    <property type="entry name" value="Cyt_P450_CS"/>
</dbReference>
<keyword evidence="6 8" id="KW-0503">Monooxygenase</keyword>
<dbReference type="PROSITE" id="PS00086">
    <property type="entry name" value="CYTOCHROME_P450"/>
    <property type="match status" value="1"/>
</dbReference>
<dbReference type="InterPro" id="IPR050182">
    <property type="entry name" value="Cytochrome_P450_fam2"/>
</dbReference>
<evidence type="ECO:0000256" key="7">
    <source>
        <dbReference type="PIRSR" id="PIRSR602401-1"/>
    </source>
</evidence>
<dbReference type="Pfam" id="PF00067">
    <property type="entry name" value="p450"/>
    <property type="match status" value="1"/>
</dbReference>
<evidence type="ECO:0000256" key="2">
    <source>
        <dbReference type="ARBA" id="ARBA00010617"/>
    </source>
</evidence>
<accession>A0A1W0WLK9</accession>
<dbReference type="PANTHER" id="PTHR24300">
    <property type="entry name" value="CYTOCHROME P450 508A4-RELATED"/>
    <property type="match status" value="1"/>
</dbReference>
<name>A0A1W0WLK9_HYPEX</name>
<dbReference type="EMBL" id="MTYJ01000078">
    <property type="protein sequence ID" value="OQV16084.1"/>
    <property type="molecule type" value="Genomic_DNA"/>
</dbReference>
<sequence length="493" mass="55978">MVLPFVLGALLVVFFTYQWLQLQRPKNFPPGPAALPFLGNILSMGGKPAVKMTEWKEKYGDILGIYNGRKRVVVISDLHILRKIFSEDAASGRVHESLIREKNSAIPIGMGLVFSQDDLWKTHRRFALSTLRDLGMGTNWMEDIIIAEVEGICDVLRNANEKPFNPKIRLTNSVSNIICALMFGKTFSLADPKFSRLTDLVAENAAIFKQDFVASAAPFLLWFPNVVRTKIFKARRNLTGWAEFMTEMINEHLVSPWQLSKAPDYVYAYQQTKINGLGNQGNDTFNDLQLVCSLVDLFVAGTETVSTTIRWMMVFMIENPDVMEKVQKEINDNVGWQNVLTNSDRARLPYTEAMIFEVQRCGNSAPLGVAHQSREDIQLEGYTIPKDTLIISNLFSIHRDSRYWKNPDKFDPTRFLDADGKLTRPEGFIPFSIGKRACLGEALARMELFLFIANLLRCFTLRLPQGKTLSHNDYQSSIVNSPDPFELIFVPIF</sequence>
<gene>
    <name evidence="9" type="ORF">BV898_09720</name>
</gene>
<keyword evidence="3 7" id="KW-0479">Metal-binding</keyword>
<dbReference type="Gene3D" id="1.10.630.10">
    <property type="entry name" value="Cytochrome P450"/>
    <property type="match status" value="1"/>
</dbReference>
<evidence type="ECO:0000256" key="3">
    <source>
        <dbReference type="ARBA" id="ARBA00022723"/>
    </source>
</evidence>
<evidence type="ECO:0000256" key="1">
    <source>
        <dbReference type="ARBA" id="ARBA00001971"/>
    </source>
</evidence>
<dbReference type="SUPFAM" id="SSF48264">
    <property type="entry name" value="Cytochrome P450"/>
    <property type="match status" value="1"/>
</dbReference>
<feature type="binding site" description="axial binding residue" evidence="7">
    <location>
        <position position="438"/>
    </location>
    <ligand>
        <name>heme</name>
        <dbReference type="ChEBI" id="CHEBI:30413"/>
    </ligand>
    <ligandPart>
        <name>Fe</name>
        <dbReference type="ChEBI" id="CHEBI:18248"/>
    </ligandPart>
</feature>
<evidence type="ECO:0000313" key="9">
    <source>
        <dbReference type="EMBL" id="OQV16084.1"/>
    </source>
</evidence>
<dbReference type="PRINTS" id="PR00385">
    <property type="entry name" value="P450"/>
</dbReference>
<dbReference type="AlphaFoldDB" id="A0A1W0WLK9"/>
<keyword evidence="7 8" id="KW-0349">Heme</keyword>
<evidence type="ECO:0000256" key="4">
    <source>
        <dbReference type="ARBA" id="ARBA00023002"/>
    </source>
</evidence>
<protein>
    <submittedName>
        <fullName evidence="9">Cytochrome P450 2J6</fullName>
    </submittedName>
</protein>
<evidence type="ECO:0000256" key="6">
    <source>
        <dbReference type="ARBA" id="ARBA00023033"/>
    </source>
</evidence>
<dbReference type="GO" id="GO:0008395">
    <property type="term" value="F:steroid hydroxylase activity"/>
    <property type="evidence" value="ECO:0007669"/>
    <property type="project" value="TreeGrafter"/>
</dbReference>
<dbReference type="GO" id="GO:0006805">
    <property type="term" value="P:xenobiotic metabolic process"/>
    <property type="evidence" value="ECO:0007669"/>
    <property type="project" value="TreeGrafter"/>
</dbReference>
<dbReference type="FunFam" id="1.10.630.10:FF:000036">
    <property type="entry name" value="CYtochrome P450 family"/>
    <property type="match status" value="1"/>
</dbReference>
<evidence type="ECO:0000256" key="8">
    <source>
        <dbReference type="RuleBase" id="RU000461"/>
    </source>
</evidence>
<comment type="caution">
    <text evidence="9">The sequence shown here is derived from an EMBL/GenBank/DDBJ whole genome shotgun (WGS) entry which is preliminary data.</text>
</comment>
<dbReference type="OrthoDB" id="1055148at2759"/>
<dbReference type="GO" id="GO:0005737">
    <property type="term" value="C:cytoplasm"/>
    <property type="evidence" value="ECO:0007669"/>
    <property type="project" value="TreeGrafter"/>
</dbReference>
<dbReference type="InterPro" id="IPR001128">
    <property type="entry name" value="Cyt_P450"/>
</dbReference>
<dbReference type="PANTHER" id="PTHR24300:SF397">
    <property type="entry name" value="CYTOCHROME P450 2U1"/>
    <property type="match status" value="1"/>
</dbReference>
<dbReference type="Proteomes" id="UP000192578">
    <property type="component" value="Unassembled WGS sequence"/>
</dbReference>
<dbReference type="GO" id="GO:0020037">
    <property type="term" value="F:heme binding"/>
    <property type="evidence" value="ECO:0007669"/>
    <property type="project" value="InterPro"/>
</dbReference>
<evidence type="ECO:0000256" key="5">
    <source>
        <dbReference type="ARBA" id="ARBA00023004"/>
    </source>
</evidence>
<keyword evidence="4 8" id="KW-0560">Oxidoreductase</keyword>
<dbReference type="GO" id="GO:0005506">
    <property type="term" value="F:iron ion binding"/>
    <property type="evidence" value="ECO:0007669"/>
    <property type="project" value="InterPro"/>
</dbReference>
<comment type="similarity">
    <text evidence="2 8">Belongs to the cytochrome P450 family.</text>
</comment>
<proteinExistence type="inferred from homology"/>